<dbReference type="InterPro" id="IPR000816">
    <property type="entry name" value="Peptidase_C15"/>
</dbReference>
<dbReference type="AlphaFoldDB" id="A0A348B5V1"/>
<keyword evidence="7" id="KW-0645">Protease</keyword>
<comment type="subcellular location">
    <subcellularLocation>
        <location evidence="3">Cytoplasm</location>
    </subcellularLocation>
</comment>
<dbReference type="PRINTS" id="PR00706">
    <property type="entry name" value="PYROGLUPTASE"/>
</dbReference>
<dbReference type="Pfam" id="PF01470">
    <property type="entry name" value="Peptidase_C15"/>
    <property type="match status" value="1"/>
</dbReference>
<feature type="active site" evidence="10">
    <location>
        <position position="78"/>
    </location>
</feature>
<evidence type="ECO:0000256" key="4">
    <source>
        <dbReference type="ARBA" id="ARBA00006641"/>
    </source>
</evidence>
<evidence type="ECO:0000256" key="6">
    <source>
        <dbReference type="ARBA" id="ARBA00022490"/>
    </source>
</evidence>
<keyword evidence="9" id="KW-0788">Thiol protease</keyword>
<dbReference type="GO" id="GO:0006508">
    <property type="term" value="P:proteolysis"/>
    <property type="evidence" value="ECO:0007669"/>
    <property type="project" value="UniProtKB-KW"/>
</dbReference>
<reference evidence="12" key="3">
    <citation type="journal article" date="2019" name="BMC Res. Notes">
        <title>Complete genome sequence of the Sulfodiicoccus acidiphilus strain HS-1T, the first crenarchaeon that lacks polB3, isolated from an acidic hot spring in Ohwaku-dani, Hakone, Japan.</title>
        <authorList>
            <person name="Sakai H.D."/>
            <person name="Kurosawa N."/>
        </authorList>
    </citation>
    <scope>NUCLEOTIDE SEQUENCE</scope>
    <source>
        <strain evidence="12">HS-1</strain>
    </source>
</reference>
<reference evidence="13" key="4">
    <citation type="submission" date="2020-09" db="EMBL/GenBank/DDBJ databases">
        <authorList>
            <person name="Sun Q."/>
            <person name="Ohkuma M."/>
        </authorList>
    </citation>
    <scope>NUCLEOTIDE SEQUENCE</scope>
    <source>
        <strain evidence="13">JCM 31740</strain>
    </source>
</reference>
<dbReference type="SUPFAM" id="SSF53182">
    <property type="entry name" value="Pyrrolidone carboxyl peptidase (pyroglutamate aminopeptidase)"/>
    <property type="match status" value="1"/>
</dbReference>
<evidence type="ECO:0000256" key="8">
    <source>
        <dbReference type="ARBA" id="ARBA00022801"/>
    </source>
</evidence>
<comment type="similarity">
    <text evidence="4">Belongs to the peptidase C15 family.</text>
</comment>
<dbReference type="CDD" id="cd00501">
    <property type="entry name" value="Peptidase_C15"/>
    <property type="match status" value="1"/>
</dbReference>
<dbReference type="KEGG" id="sacd:HS1genome_1942"/>
<evidence type="ECO:0000256" key="7">
    <source>
        <dbReference type="ARBA" id="ARBA00022670"/>
    </source>
</evidence>
<dbReference type="PIRSF" id="PIRSF015592">
    <property type="entry name" value="Prld-crbxl_pptds"/>
    <property type="match status" value="1"/>
</dbReference>
<dbReference type="GeneID" id="38667410"/>
<dbReference type="NCBIfam" id="NF009672">
    <property type="entry name" value="PRK13193.1"/>
    <property type="match status" value="1"/>
</dbReference>
<dbReference type="EC" id="3.4.19.3" evidence="5 10"/>
<dbReference type="PANTHER" id="PTHR23402">
    <property type="entry name" value="PROTEASE FAMILY C15 PYROGLUTAMYL-PEPTIDASE I-RELATED"/>
    <property type="match status" value="1"/>
</dbReference>
<dbReference type="InterPro" id="IPR016125">
    <property type="entry name" value="Peptidase_C15-like"/>
</dbReference>
<dbReference type="RefSeq" id="WP_126450796.1">
    <property type="nucleotide sequence ID" value="NZ_AP018553.1"/>
</dbReference>
<evidence type="ECO:0000256" key="11">
    <source>
        <dbReference type="PROSITE-ProRule" id="PRU10077"/>
    </source>
</evidence>
<dbReference type="GO" id="GO:0005829">
    <property type="term" value="C:cytosol"/>
    <property type="evidence" value="ECO:0007669"/>
    <property type="project" value="InterPro"/>
</dbReference>
<dbReference type="GO" id="GO:0016920">
    <property type="term" value="F:pyroglutamyl-peptidase activity"/>
    <property type="evidence" value="ECO:0007669"/>
    <property type="project" value="UniProtKB-EC"/>
</dbReference>
<sequence length="206" mass="22270">MIVVFGFEEFQEYRENPARLVAESLDGREVGGHRIKGVVLPVQYDRVPGLISAELRATRPALALGVGVAPGRAKITPEKVAINYKFSREPDNAGLVAKGERIDDGPDGLFADIPVEDLVDHLNSVGIPAELSLSAGSYLCNTAMYVILREVRMYGGLGGFIHVPCHEKCAASISRPIPSMSLETIVKGVRESIEFVLARAITPRST</sequence>
<evidence type="ECO:0000256" key="3">
    <source>
        <dbReference type="ARBA" id="ARBA00004496"/>
    </source>
</evidence>
<evidence type="ECO:0000313" key="13">
    <source>
        <dbReference type="EMBL" id="GGT92339.1"/>
    </source>
</evidence>
<dbReference type="EMBL" id="BMQS01000006">
    <property type="protein sequence ID" value="GGT92339.1"/>
    <property type="molecule type" value="Genomic_DNA"/>
</dbReference>
<keyword evidence="6" id="KW-0963">Cytoplasm</keyword>
<comment type="function">
    <text evidence="2">Removes 5-oxoproline from various penultimate amino acid residues except L-proline.</text>
</comment>
<organism evidence="12 14">
    <name type="scientific">Sulfodiicoccus acidiphilus</name>
    <dbReference type="NCBI Taxonomy" id="1670455"/>
    <lineage>
        <taxon>Archaea</taxon>
        <taxon>Thermoproteota</taxon>
        <taxon>Thermoprotei</taxon>
        <taxon>Sulfolobales</taxon>
        <taxon>Sulfolobaceae</taxon>
        <taxon>Sulfodiicoccus</taxon>
    </lineage>
</organism>
<dbReference type="Proteomes" id="UP000616143">
    <property type="component" value="Unassembled WGS sequence"/>
</dbReference>
<protein>
    <recommendedName>
        <fullName evidence="5 10">Pyroglutamyl-peptidase I</fullName>
        <ecNumber evidence="5 10">3.4.19.3</ecNumber>
    </recommendedName>
</protein>
<keyword evidence="8 12" id="KW-0378">Hydrolase</keyword>
<gene>
    <name evidence="13" type="ORF">GCM10007116_07570</name>
    <name evidence="12" type="ORF">HS1genome_1942</name>
</gene>
<dbReference type="InterPro" id="IPR036440">
    <property type="entry name" value="Peptidase_C15-like_sf"/>
</dbReference>
<evidence type="ECO:0000256" key="5">
    <source>
        <dbReference type="ARBA" id="ARBA00012915"/>
    </source>
</evidence>
<feature type="active site" evidence="11">
    <location>
        <position position="140"/>
    </location>
</feature>
<evidence type="ECO:0000256" key="2">
    <source>
        <dbReference type="ARBA" id="ARBA00002280"/>
    </source>
</evidence>
<dbReference type="PROSITE" id="PS01334">
    <property type="entry name" value="PYRASE_CYS"/>
    <property type="match status" value="1"/>
</dbReference>
<dbReference type="PROSITE" id="PS01333">
    <property type="entry name" value="PYRASE_GLU"/>
    <property type="match status" value="1"/>
</dbReference>
<keyword evidence="14" id="KW-1185">Reference proteome</keyword>
<dbReference type="EMBL" id="AP018553">
    <property type="protein sequence ID" value="BBD73553.1"/>
    <property type="molecule type" value="Genomic_DNA"/>
</dbReference>
<evidence type="ECO:0000256" key="10">
    <source>
        <dbReference type="PROSITE-ProRule" id="PRU10076"/>
    </source>
</evidence>
<dbReference type="Gene3D" id="3.40.630.20">
    <property type="entry name" value="Peptidase C15, pyroglutamyl peptidase I-like"/>
    <property type="match status" value="1"/>
</dbReference>
<reference evidence="14" key="2">
    <citation type="submission" date="2018-04" db="EMBL/GenBank/DDBJ databases">
        <title>Complete genome sequence of Sulfodiicoccus acidiphilus strain HS-1.</title>
        <authorList>
            <person name="Sakai H.D."/>
            <person name="Kurosawa N."/>
        </authorList>
    </citation>
    <scope>NUCLEOTIDE SEQUENCE [LARGE SCALE GENOMIC DNA]</scope>
    <source>
        <strain evidence="14">HS-1</strain>
    </source>
</reference>
<accession>A0A348B5V1</accession>
<evidence type="ECO:0000256" key="1">
    <source>
        <dbReference type="ARBA" id="ARBA00001770"/>
    </source>
</evidence>
<dbReference type="InterPro" id="IPR033694">
    <property type="entry name" value="PGPEP1_Cys_AS"/>
</dbReference>
<dbReference type="OrthoDB" id="39672at2157"/>
<name>A0A348B5V1_9CREN</name>
<evidence type="ECO:0000256" key="9">
    <source>
        <dbReference type="ARBA" id="ARBA00022807"/>
    </source>
</evidence>
<dbReference type="InterPro" id="IPR033693">
    <property type="entry name" value="PGPEP1_Glu_AS"/>
</dbReference>
<evidence type="ECO:0000313" key="12">
    <source>
        <dbReference type="EMBL" id="BBD73553.1"/>
    </source>
</evidence>
<dbReference type="PANTHER" id="PTHR23402:SF1">
    <property type="entry name" value="PYROGLUTAMYL-PEPTIDASE I"/>
    <property type="match status" value="1"/>
</dbReference>
<dbReference type="Proteomes" id="UP000276741">
    <property type="component" value="Chromosome"/>
</dbReference>
<comment type="catalytic activity">
    <reaction evidence="1 10">
        <text>Release of an N-terminal pyroglutamyl group from a polypeptide, the second amino acid generally not being Pro.</text>
        <dbReference type="EC" id="3.4.19.3"/>
    </reaction>
</comment>
<proteinExistence type="inferred from homology"/>
<reference evidence="13" key="1">
    <citation type="journal article" date="2014" name="Int. J. Syst. Evol. Microbiol.">
        <title>Complete genome sequence of Corynebacterium casei LMG S-19264T (=DSM 44701T), isolated from a smear-ripened cheese.</title>
        <authorList>
            <consortium name="US DOE Joint Genome Institute (JGI-PGF)"/>
            <person name="Walter F."/>
            <person name="Albersmeier A."/>
            <person name="Kalinowski J."/>
            <person name="Ruckert C."/>
        </authorList>
    </citation>
    <scope>NUCLEOTIDE SEQUENCE</scope>
    <source>
        <strain evidence="13">JCM 31740</strain>
    </source>
</reference>
<evidence type="ECO:0000313" key="14">
    <source>
        <dbReference type="Proteomes" id="UP000276741"/>
    </source>
</evidence>